<evidence type="ECO:0000313" key="2">
    <source>
        <dbReference type="Proteomes" id="UP000275951"/>
    </source>
</evidence>
<reference evidence="1 2" key="1">
    <citation type="submission" date="2018-11" db="EMBL/GenBank/DDBJ databases">
        <title>Multidrug-resistant genes are associated with an 42-kb island TGI1 carrying a complex class 1 integron in a Trueperella pyogenes.</title>
        <authorList>
            <person name="Dong W."/>
        </authorList>
    </citation>
    <scope>NUCLEOTIDE SEQUENCE [LARGE SCALE GENOMIC DNA]</scope>
    <source>
        <strain evidence="1 2">TP4</strain>
    </source>
</reference>
<protein>
    <submittedName>
        <fullName evidence="1">Uncharacterized protein</fullName>
    </submittedName>
</protein>
<sequence>MTRVEPLFSFAEVAVADARRQPELNIPVTDTELSEQSSKIVDEYRRACRALAIAQRNLEDATMRRSFL</sequence>
<dbReference type="EMBL" id="CP033905">
    <property type="protein sequence ID" value="AZR06980.1"/>
    <property type="molecule type" value="Genomic_DNA"/>
</dbReference>
<name>A0A3S9QM00_9ACTO</name>
<gene>
    <name evidence="1" type="ORF">EBQ10_06495</name>
</gene>
<accession>A0A3S9QM00</accession>
<dbReference type="Proteomes" id="UP000275951">
    <property type="component" value="Chromosome"/>
</dbReference>
<dbReference type="RefSeq" id="WP_024964756.1">
    <property type="nucleotide sequence ID" value="NZ_CP033905.1"/>
</dbReference>
<organism evidence="1 2">
    <name type="scientific">Trueperella pyogenes</name>
    <dbReference type="NCBI Taxonomy" id="1661"/>
    <lineage>
        <taxon>Bacteria</taxon>
        <taxon>Bacillati</taxon>
        <taxon>Actinomycetota</taxon>
        <taxon>Actinomycetes</taxon>
        <taxon>Actinomycetales</taxon>
        <taxon>Actinomycetaceae</taxon>
        <taxon>Trueperella</taxon>
    </lineage>
</organism>
<evidence type="ECO:0000313" key="1">
    <source>
        <dbReference type="EMBL" id="AZR06980.1"/>
    </source>
</evidence>
<proteinExistence type="predicted"/>
<dbReference type="AlphaFoldDB" id="A0A3S9QM00"/>